<evidence type="ECO:0008006" key="3">
    <source>
        <dbReference type="Google" id="ProtNLM"/>
    </source>
</evidence>
<gene>
    <name evidence="1" type="ORF">KEHDKFFH_07555</name>
</gene>
<sequence>MVVAATDRRQLVRSGLLLLLALVPFGHQAIAATLPVDNVDVLYHRYDGGGMVIDGPSVLVRKGIGSSVSFSGQYYVDSVSAASVDVLATASPYEEERNEYTFGVDYLHDKSILSLGFTNSTENDYEANTVYFSVSQEFFGGMSTVTMGYASGWDEVGRVGNDSFSEEADRRNYQLGLSQVVTRNSLVGLDLEVVTDEGFLQNPYRQNRYIDPNDSTAFLYQPERYPETRTSTSVAMRALYYLPYRASIRGEYRYFSDTWGINAHTVELGYVHGLTQRWTLEGSVRYYSQNEADFYSDLFPFENSQTHLARDKELSSLSGTTLAVGAVYEWKQTSLPGIDRLQFSLLVDWLNFDYDNFRDVTAAGDFLPGEEPLYSFDAYVTRASLILEY</sequence>
<dbReference type="InterPro" id="IPR021953">
    <property type="entry name" value="DUF3570"/>
</dbReference>
<proteinExistence type="predicted"/>
<dbReference type="OrthoDB" id="5450709at2"/>
<dbReference type="EMBL" id="PSSX01000005">
    <property type="protein sequence ID" value="PPI84561.1"/>
    <property type="molecule type" value="Genomic_DNA"/>
</dbReference>
<dbReference type="Proteomes" id="UP000239917">
    <property type="component" value="Unassembled WGS sequence"/>
</dbReference>
<evidence type="ECO:0000313" key="2">
    <source>
        <dbReference type="Proteomes" id="UP000239917"/>
    </source>
</evidence>
<comment type="caution">
    <text evidence="1">The sequence shown here is derived from an EMBL/GenBank/DDBJ whole genome shotgun (WGS) entry which is preliminary data.</text>
</comment>
<dbReference type="AlphaFoldDB" id="A0A2S5ZB53"/>
<protein>
    <recommendedName>
        <fullName evidence="3">DUF3570 domain-containing protein</fullName>
    </recommendedName>
</protein>
<name>A0A2S5ZB53_9GAMM</name>
<evidence type="ECO:0000313" key="1">
    <source>
        <dbReference type="EMBL" id="PPI84561.1"/>
    </source>
</evidence>
<reference evidence="1 2" key="1">
    <citation type="submission" date="2018-01" db="EMBL/GenBank/DDBJ databases">
        <title>Complete genome sequences of the type strains of Marinobacter flavimaris and Marinobacter maroccanus.</title>
        <authorList>
            <person name="Palau M."/>
            <person name="Boujida N."/>
            <person name="Manresa A."/>
            <person name="Minana-Galbis D."/>
        </authorList>
    </citation>
    <scope>NUCLEOTIDE SEQUENCE [LARGE SCALE GENOMIC DNA]</scope>
    <source>
        <strain evidence="1 2">N4</strain>
    </source>
</reference>
<organism evidence="1 2">
    <name type="scientific">Marinobacter maroccanus</name>
    <dbReference type="NCBI Taxonomy" id="2055143"/>
    <lineage>
        <taxon>Bacteria</taxon>
        <taxon>Pseudomonadati</taxon>
        <taxon>Pseudomonadota</taxon>
        <taxon>Gammaproteobacteria</taxon>
        <taxon>Pseudomonadales</taxon>
        <taxon>Marinobacteraceae</taxon>
        <taxon>Marinobacter</taxon>
    </lineage>
</organism>
<dbReference type="Pfam" id="PF12094">
    <property type="entry name" value="DUF3570"/>
    <property type="match status" value="1"/>
</dbReference>
<keyword evidence="2" id="KW-1185">Reference proteome</keyword>
<accession>A0A2S5ZB53</accession>